<protein>
    <submittedName>
        <fullName evidence="3">Uncharacterized protein</fullName>
    </submittedName>
</protein>
<keyword evidence="2" id="KW-0472">Membrane</keyword>
<feature type="compositionally biased region" description="Polar residues" evidence="1">
    <location>
        <begin position="242"/>
        <end position="255"/>
    </location>
</feature>
<keyword evidence="2" id="KW-1133">Transmembrane helix</keyword>
<feature type="region of interest" description="Disordered" evidence="1">
    <location>
        <begin position="359"/>
        <end position="470"/>
    </location>
</feature>
<dbReference type="EMBL" id="CAXKWB010019227">
    <property type="protein sequence ID" value="CAL4121756.1"/>
    <property type="molecule type" value="Genomic_DNA"/>
</dbReference>
<feature type="compositionally biased region" description="Basic and acidic residues" evidence="1">
    <location>
        <begin position="279"/>
        <end position="289"/>
    </location>
</feature>
<dbReference type="Proteomes" id="UP001497623">
    <property type="component" value="Unassembled WGS sequence"/>
</dbReference>
<evidence type="ECO:0000256" key="2">
    <source>
        <dbReference type="SAM" id="Phobius"/>
    </source>
</evidence>
<evidence type="ECO:0000313" key="3">
    <source>
        <dbReference type="EMBL" id="CAL4121756.1"/>
    </source>
</evidence>
<feature type="compositionally biased region" description="Polar residues" evidence="1">
    <location>
        <begin position="409"/>
        <end position="437"/>
    </location>
</feature>
<feature type="transmembrane region" description="Helical" evidence="2">
    <location>
        <begin position="540"/>
        <end position="562"/>
    </location>
</feature>
<accession>A0AAV2RED1</accession>
<feature type="compositionally biased region" description="Polar residues" evidence="1">
    <location>
        <begin position="447"/>
        <end position="470"/>
    </location>
</feature>
<dbReference type="AlphaFoldDB" id="A0AAV2RED1"/>
<proteinExistence type="predicted"/>
<name>A0AAV2RED1_MEGNR</name>
<evidence type="ECO:0000256" key="1">
    <source>
        <dbReference type="SAM" id="MobiDB-lite"/>
    </source>
</evidence>
<feature type="compositionally biased region" description="Polar residues" evidence="1">
    <location>
        <begin position="262"/>
        <end position="278"/>
    </location>
</feature>
<feature type="compositionally biased region" description="Low complexity" evidence="1">
    <location>
        <begin position="374"/>
        <end position="385"/>
    </location>
</feature>
<gene>
    <name evidence="3" type="ORF">MNOR_LOCUS22618</name>
</gene>
<feature type="compositionally biased region" description="Basic and acidic residues" evidence="1">
    <location>
        <begin position="393"/>
        <end position="405"/>
    </location>
</feature>
<organism evidence="3 4">
    <name type="scientific">Meganyctiphanes norvegica</name>
    <name type="common">Northern krill</name>
    <name type="synonym">Thysanopoda norvegica</name>
    <dbReference type="NCBI Taxonomy" id="48144"/>
    <lineage>
        <taxon>Eukaryota</taxon>
        <taxon>Metazoa</taxon>
        <taxon>Ecdysozoa</taxon>
        <taxon>Arthropoda</taxon>
        <taxon>Crustacea</taxon>
        <taxon>Multicrustacea</taxon>
        <taxon>Malacostraca</taxon>
        <taxon>Eumalacostraca</taxon>
        <taxon>Eucarida</taxon>
        <taxon>Euphausiacea</taxon>
        <taxon>Euphausiidae</taxon>
        <taxon>Meganyctiphanes</taxon>
    </lineage>
</organism>
<feature type="region of interest" description="Disordered" evidence="1">
    <location>
        <begin position="242"/>
        <end position="347"/>
    </location>
</feature>
<sequence>MFEKCPPRIYSNATLNDYEPFTDIERCVHIQDVLDFNKHSLSTSRISRKDKSHLENKGFDVLWFGISSTQSSHHVYGNISFVIRLQTLLDKFRSSRKLYYLETVERFDSVMSRLIFTSRSINELGPANMLDMRRVGYPLFQDSCGTYYHLKSIPGYRHGHNIEILIDMPRTRPSDAKWLFDSCRKIPVNHQHANFLNFQTGKYRVCICYKYNNRQKECPFPFSEEQTCSHMKRECPAFLDSTMNSRDNERPSSYVSHRHFSSHTTSNIRKVLQTSESKQQPDTRNDNESARSSISGIHGNSSSQTTNNIRIVTQASNSKYKPTKQNTIESARSSISGIHGNSSSQTTDNIRIVTQAFSSKCKPTQPNAIESARSSRSGIHGNSSSQTTNNTRKSVELPEFKHQPEEQNVIESSRSSIHGTFGNSSLQNTTSTRNEVQVSEFKHQSAKLESTRSSIYGPHGNSTSRNTISPGRTSQLAEFRYNPTQQYGAIHSNSTSHISISPGRTTLASEFRYQQVQRNDVESARVPSYQPAQQHNLKRLFFVFMLGLIFILALVVFIYFIANL</sequence>
<feature type="compositionally biased region" description="Low complexity" evidence="1">
    <location>
        <begin position="292"/>
        <end position="303"/>
    </location>
</feature>
<feature type="compositionally biased region" description="Low complexity" evidence="1">
    <location>
        <begin position="333"/>
        <end position="344"/>
    </location>
</feature>
<feature type="compositionally biased region" description="Polar residues" evidence="1">
    <location>
        <begin position="304"/>
        <end position="332"/>
    </location>
</feature>
<reference evidence="3 4" key="1">
    <citation type="submission" date="2024-05" db="EMBL/GenBank/DDBJ databases">
        <authorList>
            <person name="Wallberg A."/>
        </authorList>
    </citation>
    <scope>NUCLEOTIDE SEQUENCE [LARGE SCALE GENOMIC DNA]</scope>
</reference>
<feature type="compositionally biased region" description="Polar residues" evidence="1">
    <location>
        <begin position="359"/>
        <end position="368"/>
    </location>
</feature>
<comment type="caution">
    <text evidence="3">The sequence shown here is derived from an EMBL/GenBank/DDBJ whole genome shotgun (WGS) entry which is preliminary data.</text>
</comment>
<keyword evidence="4" id="KW-1185">Reference proteome</keyword>
<evidence type="ECO:0000313" key="4">
    <source>
        <dbReference type="Proteomes" id="UP001497623"/>
    </source>
</evidence>
<keyword evidence="2" id="KW-0812">Transmembrane</keyword>